<name>A0A1G9SWT5_9BACT</name>
<sequence>MLSVVSALESLDKFVGVAKELARLPALLLPQYREAAQDLYEICQRLLAANENLSRWLYRFLYFDFRHPDARTRFLTLVQEYRTMKHGPDFQKLKFSCGDIGAIYYRNISAKLGNWFTRKTRREEVEGIFQMLTNADNDMVAFTYDQVIACLDKLLGEAEAHMDTGREEEAEAVRLKGKAELRAVTERLEKFSGELADLVVSFAAIAQVPVTLGG</sequence>
<evidence type="ECO:0000313" key="1">
    <source>
        <dbReference type="EMBL" id="SDM39918.1"/>
    </source>
</evidence>
<dbReference type="EMBL" id="FNFO01000013">
    <property type="protein sequence ID" value="SDM39918.1"/>
    <property type="molecule type" value="Genomic_DNA"/>
</dbReference>
<reference evidence="1 2" key="1">
    <citation type="submission" date="2016-10" db="EMBL/GenBank/DDBJ databases">
        <authorList>
            <person name="de Groot N.N."/>
        </authorList>
    </citation>
    <scope>NUCLEOTIDE SEQUENCE [LARGE SCALE GENOMIC DNA]</scope>
    <source>
        <strain evidence="1 2">DSM 25186</strain>
    </source>
</reference>
<evidence type="ECO:0000313" key="2">
    <source>
        <dbReference type="Proteomes" id="UP000198510"/>
    </source>
</evidence>
<dbReference type="AlphaFoldDB" id="A0A1G9SWT5"/>
<proteinExistence type="predicted"/>
<accession>A0A1G9SWT5</accession>
<dbReference type="RefSeq" id="WP_143017468.1">
    <property type="nucleotide sequence ID" value="NZ_FNFO01000013.1"/>
</dbReference>
<dbReference type="Proteomes" id="UP000198510">
    <property type="component" value="Unassembled WGS sequence"/>
</dbReference>
<dbReference type="OrthoDB" id="9857052at2"/>
<organism evidence="1 2">
    <name type="scientific">Catalinimonas alkaloidigena</name>
    <dbReference type="NCBI Taxonomy" id="1075417"/>
    <lineage>
        <taxon>Bacteria</taxon>
        <taxon>Pseudomonadati</taxon>
        <taxon>Bacteroidota</taxon>
        <taxon>Cytophagia</taxon>
        <taxon>Cytophagales</taxon>
        <taxon>Catalimonadaceae</taxon>
        <taxon>Catalinimonas</taxon>
    </lineage>
</organism>
<protein>
    <submittedName>
        <fullName evidence="1">Uncharacterized protein</fullName>
    </submittedName>
</protein>
<gene>
    <name evidence="1" type="ORF">SAMN05421823_11320</name>
</gene>
<keyword evidence="2" id="KW-1185">Reference proteome</keyword>